<protein>
    <recommendedName>
        <fullName evidence="3">RRM domain-containing protein</fullName>
    </recommendedName>
</protein>
<evidence type="ECO:0008006" key="3">
    <source>
        <dbReference type="Google" id="ProtNLM"/>
    </source>
</evidence>
<evidence type="ECO:0000313" key="1">
    <source>
        <dbReference type="EMBL" id="KAK6942885.1"/>
    </source>
</evidence>
<reference evidence="1 2" key="1">
    <citation type="submission" date="2023-12" db="EMBL/GenBank/DDBJ databases">
        <title>A high-quality genome assembly for Dillenia turbinata (Dilleniales).</title>
        <authorList>
            <person name="Chanderbali A."/>
        </authorList>
    </citation>
    <scope>NUCLEOTIDE SEQUENCE [LARGE SCALE GENOMIC DNA]</scope>
    <source>
        <strain evidence="1">LSX21</strain>
        <tissue evidence="1">Leaf</tissue>
    </source>
</reference>
<gene>
    <name evidence="1" type="ORF">RJ641_028262</name>
</gene>
<organism evidence="1 2">
    <name type="scientific">Dillenia turbinata</name>
    <dbReference type="NCBI Taxonomy" id="194707"/>
    <lineage>
        <taxon>Eukaryota</taxon>
        <taxon>Viridiplantae</taxon>
        <taxon>Streptophyta</taxon>
        <taxon>Embryophyta</taxon>
        <taxon>Tracheophyta</taxon>
        <taxon>Spermatophyta</taxon>
        <taxon>Magnoliopsida</taxon>
        <taxon>eudicotyledons</taxon>
        <taxon>Gunneridae</taxon>
        <taxon>Pentapetalae</taxon>
        <taxon>Dilleniales</taxon>
        <taxon>Dilleniaceae</taxon>
        <taxon>Dillenia</taxon>
    </lineage>
</organism>
<name>A0AAN8ZR98_9MAGN</name>
<proteinExistence type="predicted"/>
<sequence>MSMLNRLRNSIKSRNLTHLTDSTRSLPCLLRESLRHFSTEAAEQTQDSTVDSFLRIPTTGLAYGRLTGITRHTLRSDIVNLLEGCKLTIQDVKVEYNRSFFDPIGMLLQFPSWSAFDAAVRTIIRNGRLYKLDRADRSQWDYVMPYDGKAVLLQGIPRNALLDDVERFLSGCEYDASSIQLYTRQAAPDPIRLAVVRFPSQTQAMNAVIMKNRSSETIMNLYFVDPKLEIPKLGWRNVAEAVKGEKPPVTAQTSRTV</sequence>
<evidence type="ECO:0000313" key="2">
    <source>
        <dbReference type="Proteomes" id="UP001370490"/>
    </source>
</evidence>
<dbReference type="EMBL" id="JBAMMX010000004">
    <property type="protein sequence ID" value="KAK6942885.1"/>
    <property type="molecule type" value="Genomic_DNA"/>
</dbReference>
<dbReference type="PANTHER" id="PTHR48167">
    <property type="entry name" value="EXPRESSED PROTEIN"/>
    <property type="match status" value="1"/>
</dbReference>
<keyword evidence="2" id="KW-1185">Reference proteome</keyword>
<dbReference type="PANTHER" id="PTHR48167:SF2">
    <property type="entry name" value="EXPRESSED PROTEIN"/>
    <property type="match status" value="1"/>
</dbReference>
<dbReference type="AlphaFoldDB" id="A0AAN8ZR98"/>
<comment type="caution">
    <text evidence="1">The sequence shown here is derived from an EMBL/GenBank/DDBJ whole genome shotgun (WGS) entry which is preliminary data.</text>
</comment>
<accession>A0AAN8ZR98</accession>
<dbReference type="Proteomes" id="UP001370490">
    <property type="component" value="Unassembled WGS sequence"/>
</dbReference>